<evidence type="ECO:0000313" key="7">
    <source>
        <dbReference type="EMBL" id="GAA3496041.1"/>
    </source>
</evidence>
<dbReference type="PANTHER" id="PTHR30055:SF158">
    <property type="entry name" value="POSSIBLE TRANSCRIPTIONAL REGULATORY PROTEIN (PROBABLY TETR-FAMILY)"/>
    <property type="match status" value="1"/>
</dbReference>
<accession>A0ABP6TLC0</accession>
<sequence length="294" mass="30984">MGAAASRMSEERRRRPEGRPRARTLIRMGAVKTKRMPRAVREQQMLDAAVRTFGQRGYMAASMDEIAELAGVSKPLVYLYLNSKEDLFTACIRREAKALTEAVRAGARPGLPADRQLWSGLTAFFTHTALHPDGWSVLHLQARTHGEVFAAEVAAMRAEIVAFVTQLILAAAREAHRNPDLPEREVSGLAEALVGAAESLADWANATPGVTARQSAATLMNFAWAGLGDLMAGRRWVPPGDADGETDGGAGDGTDGGAGEGTDGGAGEGEGEDGGGPDGARVRAAQAGRTSPVR</sequence>
<dbReference type="Proteomes" id="UP001501455">
    <property type="component" value="Unassembled WGS sequence"/>
</dbReference>
<feature type="compositionally biased region" description="Basic and acidic residues" evidence="5">
    <location>
        <begin position="8"/>
        <end position="20"/>
    </location>
</feature>
<reference evidence="8" key="1">
    <citation type="journal article" date="2019" name="Int. J. Syst. Evol. Microbiol.">
        <title>The Global Catalogue of Microorganisms (GCM) 10K type strain sequencing project: providing services to taxonomists for standard genome sequencing and annotation.</title>
        <authorList>
            <consortium name="The Broad Institute Genomics Platform"/>
            <consortium name="The Broad Institute Genome Sequencing Center for Infectious Disease"/>
            <person name="Wu L."/>
            <person name="Ma J."/>
        </authorList>
    </citation>
    <scope>NUCLEOTIDE SEQUENCE [LARGE SCALE GENOMIC DNA]</scope>
    <source>
        <strain evidence="8">JCM 4816</strain>
    </source>
</reference>
<dbReference type="InterPro" id="IPR009057">
    <property type="entry name" value="Homeodomain-like_sf"/>
</dbReference>
<dbReference type="Gene3D" id="1.10.357.10">
    <property type="entry name" value="Tetracycline Repressor, domain 2"/>
    <property type="match status" value="1"/>
</dbReference>
<keyword evidence="8" id="KW-1185">Reference proteome</keyword>
<evidence type="ECO:0000256" key="4">
    <source>
        <dbReference type="PROSITE-ProRule" id="PRU00335"/>
    </source>
</evidence>
<feature type="region of interest" description="Disordered" evidence="5">
    <location>
        <begin position="1"/>
        <end position="20"/>
    </location>
</feature>
<name>A0ABP6TLC0_9ACTN</name>
<protein>
    <recommendedName>
        <fullName evidence="6">HTH tetR-type domain-containing protein</fullName>
    </recommendedName>
</protein>
<keyword evidence="3" id="KW-0804">Transcription</keyword>
<dbReference type="InterPro" id="IPR050109">
    <property type="entry name" value="HTH-type_TetR-like_transc_reg"/>
</dbReference>
<dbReference type="PRINTS" id="PR00455">
    <property type="entry name" value="HTHTETR"/>
</dbReference>
<gene>
    <name evidence="7" type="ORF">GCM10019016_031420</name>
</gene>
<dbReference type="SUPFAM" id="SSF46689">
    <property type="entry name" value="Homeodomain-like"/>
    <property type="match status" value="1"/>
</dbReference>
<feature type="compositionally biased region" description="Gly residues" evidence="5">
    <location>
        <begin position="247"/>
        <end position="268"/>
    </location>
</feature>
<feature type="DNA-binding region" description="H-T-H motif" evidence="4">
    <location>
        <begin position="62"/>
        <end position="81"/>
    </location>
</feature>
<evidence type="ECO:0000313" key="8">
    <source>
        <dbReference type="Proteomes" id="UP001501455"/>
    </source>
</evidence>
<dbReference type="InterPro" id="IPR054129">
    <property type="entry name" value="DesT_TetR_C"/>
</dbReference>
<keyword evidence="2 4" id="KW-0238">DNA-binding</keyword>
<dbReference type="PROSITE" id="PS50977">
    <property type="entry name" value="HTH_TETR_2"/>
    <property type="match status" value="1"/>
</dbReference>
<proteinExistence type="predicted"/>
<feature type="domain" description="HTH tetR-type" evidence="6">
    <location>
        <begin position="39"/>
        <end position="99"/>
    </location>
</feature>
<keyword evidence="1" id="KW-0805">Transcription regulation</keyword>
<organism evidence="7 8">
    <name type="scientific">Streptomyces prasinosporus</name>
    <dbReference type="NCBI Taxonomy" id="68256"/>
    <lineage>
        <taxon>Bacteria</taxon>
        <taxon>Bacillati</taxon>
        <taxon>Actinomycetota</taxon>
        <taxon>Actinomycetes</taxon>
        <taxon>Kitasatosporales</taxon>
        <taxon>Streptomycetaceae</taxon>
        <taxon>Streptomyces</taxon>
        <taxon>Streptomyces albogriseolus group</taxon>
    </lineage>
</organism>
<dbReference type="PANTHER" id="PTHR30055">
    <property type="entry name" value="HTH-TYPE TRANSCRIPTIONAL REGULATOR RUTR"/>
    <property type="match status" value="1"/>
</dbReference>
<comment type="caution">
    <text evidence="7">The sequence shown here is derived from an EMBL/GenBank/DDBJ whole genome shotgun (WGS) entry which is preliminary data.</text>
</comment>
<dbReference type="InterPro" id="IPR001647">
    <property type="entry name" value="HTH_TetR"/>
</dbReference>
<dbReference type="Pfam" id="PF21943">
    <property type="entry name" value="TetR_C_46"/>
    <property type="match status" value="1"/>
</dbReference>
<feature type="region of interest" description="Disordered" evidence="5">
    <location>
        <begin position="235"/>
        <end position="294"/>
    </location>
</feature>
<dbReference type="EMBL" id="BAAAXF010000022">
    <property type="protein sequence ID" value="GAA3496041.1"/>
    <property type="molecule type" value="Genomic_DNA"/>
</dbReference>
<evidence type="ECO:0000256" key="2">
    <source>
        <dbReference type="ARBA" id="ARBA00023125"/>
    </source>
</evidence>
<evidence type="ECO:0000259" key="6">
    <source>
        <dbReference type="PROSITE" id="PS50977"/>
    </source>
</evidence>
<dbReference type="Pfam" id="PF00440">
    <property type="entry name" value="TetR_N"/>
    <property type="match status" value="1"/>
</dbReference>
<evidence type="ECO:0000256" key="5">
    <source>
        <dbReference type="SAM" id="MobiDB-lite"/>
    </source>
</evidence>
<evidence type="ECO:0000256" key="1">
    <source>
        <dbReference type="ARBA" id="ARBA00023015"/>
    </source>
</evidence>
<evidence type="ECO:0000256" key="3">
    <source>
        <dbReference type="ARBA" id="ARBA00023163"/>
    </source>
</evidence>